<dbReference type="AlphaFoldDB" id="A0A921Q0A2"/>
<name>A0A921Q0A2_SORBI</name>
<evidence type="ECO:0000313" key="3">
    <source>
        <dbReference type="Proteomes" id="UP000807115"/>
    </source>
</evidence>
<keyword evidence="1" id="KW-0732">Signal</keyword>
<feature type="chain" id="PRO_5037135203" evidence="1">
    <location>
        <begin position="26"/>
        <end position="50"/>
    </location>
</feature>
<organism evidence="2 3">
    <name type="scientific">Sorghum bicolor</name>
    <name type="common">Sorghum</name>
    <name type="synonym">Sorghum vulgare</name>
    <dbReference type="NCBI Taxonomy" id="4558"/>
    <lineage>
        <taxon>Eukaryota</taxon>
        <taxon>Viridiplantae</taxon>
        <taxon>Streptophyta</taxon>
        <taxon>Embryophyta</taxon>
        <taxon>Tracheophyta</taxon>
        <taxon>Spermatophyta</taxon>
        <taxon>Magnoliopsida</taxon>
        <taxon>Liliopsida</taxon>
        <taxon>Poales</taxon>
        <taxon>Poaceae</taxon>
        <taxon>PACMAD clade</taxon>
        <taxon>Panicoideae</taxon>
        <taxon>Andropogonodae</taxon>
        <taxon>Andropogoneae</taxon>
        <taxon>Sorghinae</taxon>
        <taxon>Sorghum</taxon>
    </lineage>
</organism>
<protein>
    <submittedName>
        <fullName evidence="2">Uncharacterized protein</fullName>
    </submittedName>
</protein>
<gene>
    <name evidence="2" type="ORF">BDA96_10G072700</name>
</gene>
<sequence>MRRVSPYGHLAVLSVCLCSCSCCSGLILDHGALLRKVSRAHAPVSPPYFL</sequence>
<evidence type="ECO:0000313" key="2">
    <source>
        <dbReference type="EMBL" id="KAG0513107.1"/>
    </source>
</evidence>
<dbReference type="EMBL" id="CM027689">
    <property type="protein sequence ID" value="KAG0513107.1"/>
    <property type="molecule type" value="Genomic_DNA"/>
</dbReference>
<proteinExistence type="predicted"/>
<reference evidence="2" key="1">
    <citation type="journal article" date="2019" name="BMC Genomics">
        <title>A new reference genome for Sorghum bicolor reveals high levels of sequence similarity between sweet and grain genotypes: implications for the genetics of sugar metabolism.</title>
        <authorList>
            <person name="Cooper E.A."/>
            <person name="Brenton Z.W."/>
            <person name="Flinn B.S."/>
            <person name="Jenkins J."/>
            <person name="Shu S."/>
            <person name="Flowers D."/>
            <person name="Luo F."/>
            <person name="Wang Y."/>
            <person name="Xia P."/>
            <person name="Barry K."/>
            <person name="Daum C."/>
            <person name="Lipzen A."/>
            <person name="Yoshinaga Y."/>
            <person name="Schmutz J."/>
            <person name="Saski C."/>
            <person name="Vermerris W."/>
            <person name="Kresovich S."/>
        </authorList>
    </citation>
    <scope>NUCLEOTIDE SEQUENCE</scope>
</reference>
<comment type="caution">
    <text evidence="2">The sequence shown here is derived from an EMBL/GenBank/DDBJ whole genome shotgun (WGS) entry which is preliminary data.</text>
</comment>
<evidence type="ECO:0000256" key="1">
    <source>
        <dbReference type="SAM" id="SignalP"/>
    </source>
</evidence>
<dbReference type="Proteomes" id="UP000807115">
    <property type="component" value="Chromosome 10"/>
</dbReference>
<reference evidence="2" key="2">
    <citation type="submission" date="2020-10" db="EMBL/GenBank/DDBJ databases">
        <authorList>
            <person name="Cooper E.A."/>
            <person name="Brenton Z.W."/>
            <person name="Flinn B.S."/>
            <person name="Jenkins J."/>
            <person name="Shu S."/>
            <person name="Flowers D."/>
            <person name="Luo F."/>
            <person name="Wang Y."/>
            <person name="Xia P."/>
            <person name="Barry K."/>
            <person name="Daum C."/>
            <person name="Lipzen A."/>
            <person name="Yoshinaga Y."/>
            <person name="Schmutz J."/>
            <person name="Saski C."/>
            <person name="Vermerris W."/>
            <person name="Kresovich S."/>
        </authorList>
    </citation>
    <scope>NUCLEOTIDE SEQUENCE</scope>
</reference>
<accession>A0A921Q0A2</accession>
<feature type="signal peptide" evidence="1">
    <location>
        <begin position="1"/>
        <end position="25"/>
    </location>
</feature>